<evidence type="ECO:0008006" key="3">
    <source>
        <dbReference type="Google" id="ProtNLM"/>
    </source>
</evidence>
<name>A0A8S0SSP8_OLEEU</name>
<evidence type="ECO:0000313" key="2">
    <source>
        <dbReference type="Proteomes" id="UP000594638"/>
    </source>
</evidence>
<dbReference type="AlphaFoldDB" id="A0A8S0SSP8"/>
<organism evidence="1 2">
    <name type="scientific">Olea europaea subsp. europaea</name>
    <dbReference type="NCBI Taxonomy" id="158383"/>
    <lineage>
        <taxon>Eukaryota</taxon>
        <taxon>Viridiplantae</taxon>
        <taxon>Streptophyta</taxon>
        <taxon>Embryophyta</taxon>
        <taxon>Tracheophyta</taxon>
        <taxon>Spermatophyta</taxon>
        <taxon>Magnoliopsida</taxon>
        <taxon>eudicotyledons</taxon>
        <taxon>Gunneridae</taxon>
        <taxon>Pentapetalae</taxon>
        <taxon>asterids</taxon>
        <taxon>lamiids</taxon>
        <taxon>Lamiales</taxon>
        <taxon>Oleaceae</taxon>
        <taxon>Oleeae</taxon>
        <taxon>Olea</taxon>
    </lineage>
</organism>
<dbReference type="InterPro" id="IPR008480">
    <property type="entry name" value="DUF761_pln"/>
</dbReference>
<reference evidence="1 2" key="1">
    <citation type="submission" date="2019-12" db="EMBL/GenBank/DDBJ databases">
        <authorList>
            <person name="Alioto T."/>
            <person name="Alioto T."/>
            <person name="Gomez Garrido J."/>
        </authorList>
    </citation>
    <scope>NUCLEOTIDE SEQUENCE [LARGE SCALE GENOMIC DNA]</scope>
</reference>
<comment type="caution">
    <text evidence="1">The sequence shown here is derived from an EMBL/GenBank/DDBJ whole genome shotgun (WGS) entry which is preliminary data.</text>
</comment>
<dbReference type="PANTHER" id="PTHR33265:SF8">
    <property type="entry name" value="AVR9_CF-9 RAPIDLY ELICITED PROTEIN 146"/>
    <property type="match status" value="1"/>
</dbReference>
<protein>
    <recommendedName>
        <fullName evidence="3">Avr9/Cf-9 rapidly elicited protein</fullName>
    </recommendedName>
</protein>
<gene>
    <name evidence="1" type="ORF">OLEA9_A006799</name>
</gene>
<evidence type="ECO:0000313" key="1">
    <source>
        <dbReference type="EMBL" id="CAA2995633.1"/>
    </source>
</evidence>
<accession>A0A8S0SSP8</accession>
<dbReference type="OrthoDB" id="696337at2759"/>
<sequence length="185" mass="21205">MEQNLPIITKKVWNLVRTMLCMLRKGISKGKLMAELNMVVKRWKIAGKAIQNLMFHHAHHWSTTSCSSATTGRRGSPLDSPNEVEFSYSNSPAYPNFHLKPNNHRVTEEDLMKTVEMFYSAAASPAFAGFEKSPMVMQLRVTDSPFPLRGAEEDNHVDEAAEEFIMKFYNNLKRQLEMATPRRRS</sequence>
<dbReference type="Proteomes" id="UP000594638">
    <property type="component" value="Unassembled WGS sequence"/>
</dbReference>
<proteinExistence type="predicted"/>
<dbReference type="Pfam" id="PF05553">
    <property type="entry name" value="DUF761"/>
    <property type="match status" value="1"/>
</dbReference>
<keyword evidence="2" id="KW-1185">Reference proteome</keyword>
<dbReference type="Gramene" id="OE9A006799T1">
    <property type="protein sequence ID" value="OE9A006799C1"/>
    <property type="gene ID" value="OE9A006799"/>
</dbReference>
<dbReference type="PANTHER" id="PTHR33265">
    <property type="entry name" value="AVR9/CF-9 RAPIDLY ELICITED PROTEIN-RELATED"/>
    <property type="match status" value="1"/>
</dbReference>
<dbReference type="EMBL" id="CACTIH010005505">
    <property type="protein sequence ID" value="CAA2995633.1"/>
    <property type="molecule type" value="Genomic_DNA"/>
</dbReference>